<keyword evidence="2" id="KW-0732">Signal</keyword>
<name>A0A0F8UVX4_9EURO</name>
<sequence length="173" mass="19920">MKLFLVFFCLSFVLPISSLPTSPNDGDLQLQHPLSVINNSPISAFTSDSRSDSETTLRITHGTFITHARDNNRNGHTHTHTLRTAQSPFRWLDRYADELFAAGIFLLVPIALAIVEVAERLARRLSVEEFPDRGRETHRCMTAEERQKSLLARQEREKKAQNCWWKTTRETRN</sequence>
<feature type="transmembrane region" description="Helical" evidence="1">
    <location>
        <begin position="99"/>
        <end position="118"/>
    </location>
</feature>
<reference evidence="3 4" key="1">
    <citation type="submission" date="2015-02" db="EMBL/GenBank/DDBJ databases">
        <title>Draft Genome Sequences of Two Closely-Related Aflatoxigenic Aspergillus Species Obtained from the Cote d'Ivoire.</title>
        <authorList>
            <person name="Moore G.G."/>
            <person name="Beltz S.B."/>
            <person name="Mack B.M."/>
        </authorList>
    </citation>
    <scope>NUCLEOTIDE SEQUENCE [LARGE SCALE GENOMIC DNA]</scope>
    <source>
        <strain evidence="3 4">SRRC1468</strain>
    </source>
</reference>
<dbReference type="OrthoDB" id="4499969at2759"/>
<feature type="chain" id="PRO_5002528913" evidence="2">
    <location>
        <begin position="19"/>
        <end position="173"/>
    </location>
</feature>
<comment type="caution">
    <text evidence="3">The sequence shown here is derived from an EMBL/GenBank/DDBJ whole genome shotgun (WGS) entry which is preliminary data.</text>
</comment>
<protein>
    <submittedName>
        <fullName evidence="3">Uncharacterized protein</fullName>
    </submittedName>
</protein>
<dbReference type="Proteomes" id="UP000034291">
    <property type="component" value="Unassembled WGS sequence"/>
</dbReference>
<evidence type="ECO:0000256" key="1">
    <source>
        <dbReference type="SAM" id="Phobius"/>
    </source>
</evidence>
<keyword evidence="1" id="KW-0812">Transmembrane</keyword>
<evidence type="ECO:0000313" key="4">
    <source>
        <dbReference type="Proteomes" id="UP000034291"/>
    </source>
</evidence>
<gene>
    <name evidence="3" type="ORF">ARAM_002589</name>
</gene>
<organism evidence="3 4">
    <name type="scientific">Aspergillus rambellii</name>
    <dbReference type="NCBI Taxonomy" id="308745"/>
    <lineage>
        <taxon>Eukaryota</taxon>
        <taxon>Fungi</taxon>
        <taxon>Dikarya</taxon>
        <taxon>Ascomycota</taxon>
        <taxon>Pezizomycotina</taxon>
        <taxon>Eurotiomycetes</taxon>
        <taxon>Eurotiomycetidae</taxon>
        <taxon>Eurotiales</taxon>
        <taxon>Aspergillaceae</taxon>
        <taxon>Aspergillus</taxon>
        <taxon>Aspergillus subgen. Nidulantes</taxon>
    </lineage>
</organism>
<keyword evidence="4" id="KW-1185">Reference proteome</keyword>
<dbReference type="EMBL" id="JZBS01003437">
    <property type="protein sequence ID" value="KKK14956.1"/>
    <property type="molecule type" value="Genomic_DNA"/>
</dbReference>
<feature type="signal peptide" evidence="2">
    <location>
        <begin position="1"/>
        <end position="18"/>
    </location>
</feature>
<dbReference type="AlphaFoldDB" id="A0A0F8UVX4"/>
<accession>A0A0F8UVX4</accession>
<evidence type="ECO:0000256" key="2">
    <source>
        <dbReference type="SAM" id="SignalP"/>
    </source>
</evidence>
<keyword evidence="1" id="KW-0472">Membrane</keyword>
<keyword evidence="1" id="KW-1133">Transmembrane helix</keyword>
<proteinExistence type="predicted"/>
<evidence type="ECO:0000313" key="3">
    <source>
        <dbReference type="EMBL" id="KKK14956.1"/>
    </source>
</evidence>